<evidence type="ECO:0000313" key="9">
    <source>
        <dbReference type="EMBL" id="KAG2923493.1"/>
    </source>
</evidence>
<protein>
    <recommendedName>
        <fullName evidence="6">RWP-RK domain-containing protein</fullName>
    </recommendedName>
</protein>
<gene>
    <name evidence="12" type="ORF">JG687_00012558</name>
    <name evidence="13" type="ORF">PC110_g16711</name>
    <name evidence="7" type="ORF">PC113_g7055</name>
    <name evidence="8" type="ORF">PC115_g14232</name>
    <name evidence="9" type="ORF">PC117_g15723</name>
    <name evidence="10" type="ORF">PC118_g16477</name>
    <name evidence="11" type="ORF">PC129_g6699</name>
</gene>
<dbReference type="EMBL" id="RCMI01000535">
    <property type="protein sequence ID" value="KAG2906603.1"/>
    <property type="molecule type" value="Genomic_DNA"/>
</dbReference>
<reference evidence="7" key="2">
    <citation type="submission" date="2018-10" db="EMBL/GenBank/DDBJ databases">
        <title>Effector identification in a new, highly contiguous assembly of the strawberry crown rot pathogen Phytophthora cactorum.</title>
        <authorList>
            <person name="Armitage A.D."/>
            <person name="Nellist C.F."/>
            <person name="Bates H."/>
            <person name="Vickerstaff R.J."/>
            <person name="Harrison R.J."/>
        </authorList>
    </citation>
    <scope>NUCLEOTIDE SEQUENCE</scope>
    <source>
        <strain evidence="7">15-7</strain>
        <strain evidence="8">4032</strain>
        <strain evidence="9">4040</strain>
        <strain evidence="10">P415</strain>
        <strain evidence="11">P421</strain>
    </source>
</reference>
<keyword evidence="2" id="KW-0238">DNA-binding</keyword>
<evidence type="ECO:0000313" key="7">
    <source>
        <dbReference type="EMBL" id="KAG2861587.1"/>
    </source>
</evidence>
<feature type="compositionally biased region" description="Polar residues" evidence="5">
    <location>
        <begin position="230"/>
        <end position="239"/>
    </location>
</feature>
<dbReference type="InterPro" id="IPR003035">
    <property type="entry name" value="RWP-RK_dom"/>
</dbReference>
<dbReference type="Proteomes" id="UP000735874">
    <property type="component" value="Unassembled WGS sequence"/>
</dbReference>
<comment type="caution">
    <text evidence="13">The sequence shown here is derived from an EMBL/GenBank/DDBJ whole genome shotgun (WGS) entry which is preliminary data.</text>
</comment>
<dbReference type="Proteomes" id="UP000688947">
    <property type="component" value="Unassembled WGS sequence"/>
</dbReference>
<evidence type="ECO:0000256" key="1">
    <source>
        <dbReference type="ARBA" id="ARBA00023015"/>
    </source>
</evidence>
<dbReference type="Proteomes" id="UP000736787">
    <property type="component" value="Unassembled WGS sequence"/>
</dbReference>
<evidence type="ECO:0000259" key="6">
    <source>
        <dbReference type="PROSITE" id="PS51519"/>
    </source>
</evidence>
<evidence type="ECO:0000313" key="10">
    <source>
        <dbReference type="EMBL" id="KAG2971093.1"/>
    </source>
</evidence>
<keyword evidence="4" id="KW-0539">Nucleus</keyword>
<dbReference type="Pfam" id="PF02042">
    <property type="entry name" value="RWP-RK"/>
    <property type="match status" value="1"/>
</dbReference>
<dbReference type="VEuPathDB" id="FungiDB:PC110_g16711"/>
<sequence length="239" mass="27240">MKVFSPPSSPSSNKKSVKSIQPVRKSRRKFEFSIETLEEYSHYRQDDAAKLLGVAPITLKRNCHRLKYRWPYRTIKAKLRREALAAMKQKNSETFASRMTAPPSPSMAAPELLLSLSKERKMFNCSPTSVSDVPSSTPIVCSPKAQFPLGNGPMGRNLPPQLPPLTWVLQRHRMQSPPVTPPQRHHPINYKSSFFSASFHATAPKFPMRTLPSSTEHEKTLQPRLEYAQSRYQPRQTNL</sequence>
<dbReference type="GO" id="GO:0003677">
    <property type="term" value="F:DNA binding"/>
    <property type="evidence" value="ECO:0007669"/>
    <property type="project" value="UniProtKB-KW"/>
</dbReference>
<dbReference type="EMBL" id="RCMG01000150">
    <property type="protein sequence ID" value="KAG2861587.1"/>
    <property type="molecule type" value="Genomic_DNA"/>
</dbReference>
<reference evidence="13 14" key="1">
    <citation type="submission" date="2018-01" db="EMBL/GenBank/DDBJ databases">
        <title>Draft genome of the strawberry crown rot pathogen Phytophthora cactorum.</title>
        <authorList>
            <person name="Armitage A.D."/>
            <person name="Lysoe E."/>
            <person name="Nellist C.F."/>
            <person name="Harrison R.J."/>
            <person name="Brurberg M.B."/>
        </authorList>
    </citation>
    <scope>NUCLEOTIDE SEQUENCE [LARGE SCALE GENOMIC DNA]</scope>
    <source>
        <strain evidence="13 14">10300</strain>
    </source>
</reference>
<name>A0A329RQ92_9STRA</name>
<dbReference type="AlphaFoldDB" id="A0A329RQ92"/>
<feature type="domain" description="RWP-RK" evidence="6">
    <location>
        <begin position="15"/>
        <end position="98"/>
    </location>
</feature>
<dbReference type="EMBL" id="RCML01000687">
    <property type="protein sequence ID" value="KAG2971093.1"/>
    <property type="molecule type" value="Genomic_DNA"/>
</dbReference>
<evidence type="ECO:0000313" key="13">
    <source>
        <dbReference type="EMBL" id="RAW26893.1"/>
    </source>
</evidence>
<evidence type="ECO:0000313" key="14">
    <source>
        <dbReference type="Proteomes" id="UP000251314"/>
    </source>
</evidence>
<dbReference type="Proteomes" id="UP000251314">
    <property type="component" value="Unassembled WGS sequence"/>
</dbReference>
<dbReference type="EMBL" id="MJFZ01000608">
    <property type="protein sequence ID" value="RAW26893.1"/>
    <property type="molecule type" value="Genomic_DNA"/>
</dbReference>
<keyword evidence="3" id="KW-0804">Transcription</keyword>
<keyword evidence="1" id="KW-0805">Transcription regulation</keyword>
<evidence type="ECO:0000256" key="5">
    <source>
        <dbReference type="SAM" id="MobiDB-lite"/>
    </source>
</evidence>
<proteinExistence type="predicted"/>
<evidence type="ECO:0000313" key="12">
    <source>
        <dbReference type="EMBL" id="KAG6953140.1"/>
    </source>
</evidence>
<evidence type="ECO:0000256" key="2">
    <source>
        <dbReference type="ARBA" id="ARBA00023125"/>
    </source>
</evidence>
<reference evidence="12" key="3">
    <citation type="submission" date="2021-01" db="EMBL/GenBank/DDBJ databases">
        <title>Phytophthora aleatoria, a newly-described species from Pinus radiata is distinct from Phytophthora cactorum isolates based on comparative genomics.</title>
        <authorList>
            <person name="Mcdougal R."/>
            <person name="Panda P."/>
            <person name="Williams N."/>
            <person name="Studholme D.J."/>
        </authorList>
    </citation>
    <scope>NUCLEOTIDE SEQUENCE</scope>
    <source>
        <strain evidence="12">NZFS 3830</strain>
    </source>
</reference>
<dbReference type="Proteomes" id="UP000760860">
    <property type="component" value="Unassembled WGS sequence"/>
</dbReference>
<dbReference type="PROSITE" id="PS51519">
    <property type="entry name" value="RWP_RK"/>
    <property type="match status" value="1"/>
</dbReference>
<evidence type="ECO:0000256" key="4">
    <source>
        <dbReference type="ARBA" id="ARBA00023242"/>
    </source>
</evidence>
<evidence type="ECO:0000313" key="11">
    <source>
        <dbReference type="EMBL" id="KAG3222587.1"/>
    </source>
</evidence>
<dbReference type="Proteomes" id="UP000774804">
    <property type="component" value="Unassembled WGS sequence"/>
</dbReference>
<accession>A0A329RQ92</accession>
<dbReference type="Proteomes" id="UP000697107">
    <property type="component" value="Unassembled WGS sequence"/>
</dbReference>
<feature type="region of interest" description="Disordered" evidence="5">
    <location>
        <begin position="1"/>
        <end position="25"/>
    </location>
</feature>
<keyword evidence="14" id="KW-1185">Reference proteome</keyword>
<dbReference type="EMBL" id="RCMK01000534">
    <property type="protein sequence ID" value="KAG2923493.1"/>
    <property type="molecule type" value="Genomic_DNA"/>
</dbReference>
<evidence type="ECO:0000313" key="8">
    <source>
        <dbReference type="EMBL" id="KAG2906603.1"/>
    </source>
</evidence>
<dbReference type="EMBL" id="JAENGZ010000852">
    <property type="protein sequence ID" value="KAG6953140.1"/>
    <property type="molecule type" value="Genomic_DNA"/>
</dbReference>
<dbReference type="EMBL" id="RCMV01000175">
    <property type="protein sequence ID" value="KAG3222587.1"/>
    <property type="molecule type" value="Genomic_DNA"/>
</dbReference>
<organism evidence="13 14">
    <name type="scientific">Phytophthora cactorum</name>
    <dbReference type="NCBI Taxonomy" id="29920"/>
    <lineage>
        <taxon>Eukaryota</taxon>
        <taxon>Sar</taxon>
        <taxon>Stramenopiles</taxon>
        <taxon>Oomycota</taxon>
        <taxon>Peronosporomycetes</taxon>
        <taxon>Peronosporales</taxon>
        <taxon>Peronosporaceae</taxon>
        <taxon>Phytophthora</taxon>
    </lineage>
</organism>
<evidence type="ECO:0000256" key="3">
    <source>
        <dbReference type="ARBA" id="ARBA00023163"/>
    </source>
</evidence>
<dbReference type="OrthoDB" id="166779at2759"/>
<feature type="region of interest" description="Disordered" evidence="5">
    <location>
        <begin position="208"/>
        <end position="239"/>
    </location>
</feature>